<evidence type="ECO:0000313" key="6">
    <source>
        <dbReference type="EMBL" id="AZI57475.1"/>
    </source>
</evidence>
<dbReference type="Proteomes" id="UP000268084">
    <property type="component" value="Chromosome"/>
</dbReference>
<keyword evidence="2" id="KW-0479">Metal-binding</keyword>
<dbReference type="Gene3D" id="3.40.50.1010">
    <property type="entry name" value="5'-nuclease"/>
    <property type="match status" value="1"/>
</dbReference>
<organism evidence="6 7">
    <name type="scientific">Nakamurella antarctica</name>
    <dbReference type="NCBI Taxonomy" id="1902245"/>
    <lineage>
        <taxon>Bacteria</taxon>
        <taxon>Bacillati</taxon>
        <taxon>Actinomycetota</taxon>
        <taxon>Actinomycetes</taxon>
        <taxon>Nakamurellales</taxon>
        <taxon>Nakamurellaceae</taxon>
        <taxon>Nakamurella</taxon>
    </lineage>
</organism>
<dbReference type="OrthoDB" id="9798990at2"/>
<dbReference type="SUPFAM" id="SSF88723">
    <property type="entry name" value="PIN domain-like"/>
    <property type="match status" value="1"/>
</dbReference>
<accession>A0A3G8ZKV3</accession>
<evidence type="ECO:0000256" key="2">
    <source>
        <dbReference type="ARBA" id="ARBA00022723"/>
    </source>
</evidence>
<proteinExistence type="predicted"/>
<evidence type="ECO:0000256" key="1">
    <source>
        <dbReference type="ARBA" id="ARBA00022722"/>
    </source>
</evidence>
<dbReference type="RefSeq" id="WP_124798160.1">
    <property type="nucleotide sequence ID" value="NZ_CP034170.1"/>
</dbReference>
<dbReference type="InterPro" id="IPR041705">
    <property type="entry name" value="PIN_Sll0205"/>
</dbReference>
<dbReference type="PANTHER" id="PTHR36173:SF2">
    <property type="entry name" value="RIBONUCLEASE VAPC16"/>
    <property type="match status" value="1"/>
</dbReference>
<feature type="domain" description="PIN" evidence="5">
    <location>
        <begin position="3"/>
        <end position="116"/>
    </location>
</feature>
<evidence type="ECO:0000256" key="3">
    <source>
        <dbReference type="ARBA" id="ARBA00022801"/>
    </source>
</evidence>
<evidence type="ECO:0000313" key="7">
    <source>
        <dbReference type="Proteomes" id="UP000268084"/>
    </source>
</evidence>
<evidence type="ECO:0000259" key="5">
    <source>
        <dbReference type="Pfam" id="PF01850"/>
    </source>
</evidence>
<dbReference type="KEGG" id="nak:EH165_04160"/>
<dbReference type="InterPro" id="IPR029060">
    <property type="entry name" value="PIN-like_dom_sf"/>
</dbReference>
<dbReference type="GO" id="GO:0016787">
    <property type="term" value="F:hydrolase activity"/>
    <property type="evidence" value="ECO:0007669"/>
    <property type="project" value="UniProtKB-KW"/>
</dbReference>
<dbReference type="AlphaFoldDB" id="A0A3G8ZKV3"/>
<protein>
    <submittedName>
        <fullName evidence="6">Type II toxin-antitoxin system VapC family toxin</fullName>
    </submittedName>
</protein>
<keyword evidence="7" id="KW-1185">Reference proteome</keyword>
<gene>
    <name evidence="6" type="ORF">EH165_04160</name>
</gene>
<dbReference type="CDD" id="cd09872">
    <property type="entry name" value="PIN_Sll0205-like"/>
    <property type="match status" value="1"/>
</dbReference>
<reference evidence="6 7" key="2">
    <citation type="submission" date="2018-12" db="EMBL/GenBank/DDBJ databases">
        <title>Nakamurella antarcticus sp. nov., isolated from Antarctica South Shetland Islands soil.</title>
        <authorList>
            <person name="Peng F."/>
        </authorList>
    </citation>
    <scope>NUCLEOTIDE SEQUENCE [LARGE SCALE GENOMIC DNA]</scope>
    <source>
        <strain evidence="6 7">S14-144</strain>
    </source>
</reference>
<sequence>MKVLVDTHVLLWWLSGDDALSGSHREILTDGSNKIFVSSVTVAEISIKRSVGKLTVPEGIASAILDAGFDELLFTFGHAELLRALPFHHRDPFDRMLIAQCQAEALKFATVDPRMAPYDLSVV</sequence>
<dbReference type="Pfam" id="PF01850">
    <property type="entry name" value="PIN"/>
    <property type="match status" value="1"/>
</dbReference>
<dbReference type="EMBL" id="CP034170">
    <property type="protein sequence ID" value="AZI57475.1"/>
    <property type="molecule type" value="Genomic_DNA"/>
</dbReference>
<dbReference type="InterPro" id="IPR002716">
    <property type="entry name" value="PIN_dom"/>
</dbReference>
<dbReference type="PANTHER" id="PTHR36173">
    <property type="entry name" value="RIBONUCLEASE VAPC16-RELATED"/>
    <property type="match status" value="1"/>
</dbReference>
<keyword evidence="1" id="KW-0540">Nuclease</keyword>
<dbReference type="GO" id="GO:0046872">
    <property type="term" value="F:metal ion binding"/>
    <property type="evidence" value="ECO:0007669"/>
    <property type="project" value="UniProtKB-KW"/>
</dbReference>
<evidence type="ECO:0000256" key="4">
    <source>
        <dbReference type="ARBA" id="ARBA00022842"/>
    </source>
</evidence>
<dbReference type="InterPro" id="IPR052919">
    <property type="entry name" value="TA_system_RNase"/>
</dbReference>
<keyword evidence="3" id="KW-0378">Hydrolase</keyword>
<name>A0A3G8ZKV3_9ACTN</name>
<dbReference type="GO" id="GO:0004518">
    <property type="term" value="F:nuclease activity"/>
    <property type="evidence" value="ECO:0007669"/>
    <property type="project" value="UniProtKB-KW"/>
</dbReference>
<reference evidence="6 7" key="1">
    <citation type="submission" date="2018-11" db="EMBL/GenBank/DDBJ databases">
        <authorList>
            <person name="Da X."/>
        </authorList>
    </citation>
    <scope>NUCLEOTIDE SEQUENCE [LARGE SCALE GENOMIC DNA]</scope>
    <source>
        <strain evidence="6 7">S14-144</strain>
    </source>
</reference>
<keyword evidence="4" id="KW-0460">Magnesium</keyword>